<dbReference type="Proteomes" id="UP001501319">
    <property type="component" value="Unassembled WGS sequence"/>
</dbReference>
<feature type="compositionally biased region" description="Low complexity" evidence="1">
    <location>
        <begin position="78"/>
        <end position="95"/>
    </location>
</feature>
<dbReference type="Gene3D" id="2.60.40.1190">
    <property type="match status" value="1"/>
</dbReference>
<name>A0ABN2F6I8_9ACTN</name>
<evidence type="ECO:0000313" key="4">
    <source>
        <dbReference type="Proteomes" id="UP001501319"/>
    </source>
</evidence>
<organism evidence="3 4">
    <name type="scientific">Kribbella alba</name>
    <dbReference type="NCBI Taxonomy" id="190197"/>
    <lineage>
        <taxon>Bacteria</taxon>
        <taxon>Bacillati</taxon>
        <taxon>Actinomycetota</taxon>
        <taxon>Actinomycetes</taxon>
        <taxon>Propionibacteriales</taxon>
        <taxon>Kribbellaceae</taxon>
        <taxon>Kribbella</taxon>
    </lineage>
</organism>
<dbReference type="SUPFAM" id="SSF49344">
    <property type="entry name" value="CBD9-like"/>
    <property type="match status" value="1"/>
</dbReference>
<accession>A0ABN2F6I8</accession>
<reference evidence="3 4" key="1">
    <citation type="journal article" date="2019" name="Int. J. Syst. Evol. Microbiol.">
        <title>The Global Catalogue of Microorganisms (GCM) 10K type strain sequencing project: providing services to taxonomists for standard genome sequencing and annotation.</title>
        <authorList>
            <consortium name="The Broad Institute Genomics Platform"/>
            <consortium name="The Broad Institute Genome Sequencing Center for Infectious Disease"/>
            <person name="Wu L."/>
            <person name="Ma J."/>
        </authorList>
    </citation>
    <scope>NUCLEOTIDE SEQUENCE [LARGE SCALE GENOMIC DNA]</scope>
    <source>
        <strain evidence="3 4">JCM 14306</strain>
    </source>
</reference>
<evidence type="ECO:0000313" key="3">
    <source>
        <dbReference type="EMBL" id="GAA1632605.1"/>
    </source>
</evidence>
<dbReference type="Pfam" id="PF06452">
    <property type="entry name" value="CBM9_1"/>
    <property type="match status" value="1"/>
</dbReference>
<feature type="region of interest" description="Disordered" evidence="1">
    <location>
        <begin position="67"/>
        <end position="101"/>
    </location>
</feature>
<proteinExistence type="predicted"/>
<feature type="domain" description="Carbohydrate-binding" evidence="2">
    <location>
        <begin position="3"/>
        <end position="56"/>
    </location>
</feature>
<comment type="caution">
    <text evidence="3">The sequence shown here is derived from an EMBL/GenBank/DDBJ whole genome shotgun (WGS) entry which is preliminary data.</text>
</comment>
<keyword evidence="4" id="KW-1185">Reference proteome</keyword>
<protein>
    <recommendedName>
        <fullName evidence="2">Carbohydrate-binding domain-containing protein</fullName>
    </recommendedName>
</protein>
<sequence>MSWSDDALYFFIHIRDDYQSYAVTPQECVGHWQADSVEILLDPRGTASRVLKDTANAFKLGVFPFTNDPSGSNGNGANGPCWSRDAAARSSTAASPPGHPN</sequence>
<evidence type="ECO:0000259" key="2">
    <source>
        <dbReference type="Pfam" id="PF06452"/>
    </source>
</evidence>
<dbReference type="EMBL" id="BAAANE010000004">
    <property type="protein sequence ID" value="GAA1632605.1"/>
    <property type="molecule type" value="Genomic_DNA"/>
</dbReference>
<evidence type="ECO:0000256" key="1">
    <source>
        <dbReference type="SAM" id="MobiDB-lite"/>
    </source>
</evidence>
<gene>
    <name evidence="3" type="ORF">GCM10009744_21240</name>
</gene>
<dbReference type="InterPro" id="IPR010502">
    <property type="entry name" value="Carb-bd_dom_fam9"/>
</dbReference>